<evidence type="ECO:0000256" key="4">
    <source>
        <dbReference type="ARBA" id="ARBA00022692"/>
    </source>
</evidence>
<evidence type="ECO:0000256" key="2">
    <source>
        <dbReference type="ARBA" id="ARBA00022475"/>
    </source>
</evidence>
<name>A0A917MIP5_9HYPH</name>
<comment type="caution">
    <text evidence="9">The sequence shown here is derived from an EMBL/GenBank/DDBJ whole genome shotgun (WGS) entry which is preliminary data.</text>
</comment>
<dbReference type="GO" id="GO:0004252">
    <property type="term" value="F:serine-type endopeptidase activity"/>
    <property type="evidence" value="ECO:0007669"/>
    <property type="project" value="InterPro"/>
</dbReference>
<dbReference type="AlphaFoldDB" id="A0A917MIP5"/>
<reference evidence="9" key="2">
    <citation type="submission" date="2020-09" db="EMBL/GenBank/DDBJ databases">
        <authorList>
            <person name="Sun Q."/>
            <person name="Zhou Y."/>
        </authorList>
    </citation>
    <scope>NUCLEOTIDE SEQUENCE</scope>
    <source>
        <strain evidence="9">CGMCC 1.12214</strain>
    </source>
</reference>
<dbReference type="PANTHER" id="PTHR43066">
    <property type="entry name" value="RHOMBOID-RELATED PROTEIN"/>
    <property type="match status" value="1"/>
</dbReference>
<evidence type="ECO:0000259" key="8">
    <source>
        <dbReference type="Pfam" id="PF01694"/>
    </source>
</evidence>
<dbReference type="Proteomes" id="UP000603912">
    <property type="component" value="Unassembled WGS sequence"/>
</dbReference>
<sequence>MRPAADDHAPREPIFNIPSAVIGVIAVLTAIHGLREWGLGPDSLVYEMAFIPARFALLFGADPVPGLSASLARDPGNVDLIQRLGLAREIVAEGASKPWTTVSYALLHGSWMHLTLNSVWLLAFGTAVARRFGTFRFLAFLVVTAIGGALGHFATHAGDVGPMVGASASVSGCMAAAIRFVFQPGAPLGAYRLTEEQSYRLPALPLGAVLRDSRVVTFLAVWFIMNLATGLGAEELGFTDSAIAWEAHVGGFLVGILAFRWFDPASTALD</sequence>
<protein>
    <recommendedName>
        <fullName evidence="8">Peptidase S54 rhomboid domain-containing protein</fullName>
    </recommendedName>
</protein>
<evidence type="ECO:0000256" key="5">
    <source>
        <dbReference type="ARBA" id="ARBA00022989"/>
    </source>
</evidence>
<evidence type="ECO:0000313" key="9">
    <source>
        <dbReference type="EMBL" id="GGH25833.1"/>
    </source>
</evidence>
<dbReference type="Pfam" id="PF01694">
    <property type="entry name" value="Rhomboid"/>
    <property type="match status" value="1"/>
</dbReference>
<dbReference type="SUPFAM" id="SSF144091">
    <property type="entry name" value="Rhomboid-like"/>
    <property type="match status" value="1"/>
</dbReference>
<reference evidence="9" key="1">
    <citation type="journal article" date="2014" name="Int. J. Syst. Evol. Microbiol.">
        <title>Complete genome sequence of Corynebacterium casei LMG S-19264T (=DSM 44701T), isolated from a smear-ripened cheese.</title>
        <authorList>
            <consortium name="US DOE Joint Genome Institute (JGI-PGF)"/>
            <person name="Walter F."/>
            <person name="Albersmeier A."/>
            <person name="Kalinowski J."/>
            <person name="Ruckert C."/>
        </authorList>
    </citation>
    <scope>NUCLEOTIDE SEQUENCE</scope>
    <source>
        <strain evidence="9">CGMCC 1.12214</strain>
    </source>
</reference>
<comment type="subcellular location">
    <subcellularLocation>
        <location evidence="1">Membrane</location>
        <topology evidence="1">Multi-pass membrane protein</topology>
    </subcellularLocation>
</comment>
<keyword evidence="2" id="KW-1003">Cell membrane</keyword>
<accession>A0A917MIP5</accession>
<dbReference type="PANTHER" id="PTHR43066:SF26">
    <property type="entry name" value="RHOMBOID PROTEASE GLPG"/>
    <property type="match status" value="1"/>
</dbReference>
<evidence type="ECO:0000256" key="3">
    <source>
        <dbReference type="ARBA" id="ARBA00022519"/>
    </source>
</evidence>
<dbReference type="InterPro" id="IPR035952">
    <property type="entry name" value="Rhomboid-like_sf"/>
</dbReference>
<evidence type="ECO:0000313" key="10">
    <source>
        <dbReference type="Proteomes" id="UP000603912"/>
    </source>
</evidence>
<keyword evidence="3" id="KW-0997">Cell inner membrane</keyword>
<evidence type="ECO:0000256" key="7">
    <source>
        <dbReference type="SAM" id="Phobius"/>
    </source>
</evidence>
<keyword evidence="4 7" id="KW-0812">Transmembrane</keyword>
<feature type="transmembrane region" description="Helical" evidence="7">
    <location>
        <begin position="14"/>
        <end position="32"/>
    </location>
</feature>
<dbReference type="RefSeq" id="WP_188518827.1">
    <property type="nucleotide sequence ID" value="NZ_BMES01000002.1"/>
</dbReference>
<dbReference type="GO" id="GO:0016020">
    <property type="term" value="C:membrane"/>
    <property type="evidence" value="ECO:0007669"/>
    <property type="project" value="UniProtKB-SubCell"/>
</dbReference>
<feature type="transmembrane region" description="Helical" evidence="7">
    <location>
        <begin position="160"/>
        <end position="182"/>
    </location>
</feature>
<feature type="transmembrane region" description="Helical" evidence="7">
    <location>
        <begin position="135"/>
        <end position="154"/>
    </location>
</feature>
<organism evidence="9 10">
    <name type="scientific">Alsobacter metallidurans</name>
    <dbReference type="NCBI Taxonomy" id="340221"/>
    <lineage>
        <taxon>Bacteria</taxon>
        <taxon>Pseudomonadati</taxon>
        <taxon>Pseudomonadota</taxon>
        <taxon>Alphaproteobacteria</taxon>
        <taxon>Hyphomicrobiales</taxon>
        <taxon>Alsobacteraceae</taxon>
        <taxon>Alsobacter</taxon>
    </lineage>
</organism>
<feature type="transmembrane region" description="Helical" evidence="7">
    <location>
        <begin position="110"/>
        <end position="128"/>
    </location>
</feature>
<gene>
    <name evidence="9" type="ORF">GCM10007036_33200</name>
</gene>
<dbReference type="EMBL" id="BMES01000002">
    <property type="protein sequence ID" value="GGH25833.1"/>
    <property type="molecule type" value="Genomic_DNA"/>
</dbReference>
<keyword evidence="10" id="KW-1185">Reference proteome</keyword>
<proteinExistence type="predicted"/>
<dbReference type="Gene3D" id="1.20.1540.10">
    <property type="entry name" value="Rhomboid-like"/>
    <property type="match status" value="1"/>
</dbReference>
<evidence type="ECO:0000256" key="1">
    <source>
        <dbReference type="ARBA" id="ARBA00004141"/>
    </source>
</evidence>
<evidence type="ECO:0000256" key="6">
    <source>
        <dbReference type="ARBA" id="ARBA00023136"/>
    </source>
</evidence>
<feature type="transmembrane region" description="Helical" evidence="7">
    <location>
        <begin position="245"/>
        <end position="262"/>
    </location>
</feature>
<feature type="domain" description="Peptidase S54 rhomboid" evidence="8">
    <location>
        <begin position="97"/>
        <end position="258"/>
    </location>
</feature>
<keyword evidence="5 7" id="KW-1133">Transmembrane helix</keyword>
<keyword evidence="6 7" id="KW-0472">Membrane</keyword>
<dbReference type="InterPro" id="IPR022764">
    <property type="entry name" value="Peptidase_S54_rhomboid_dom"/>
</dbReference>